<evidence type="ECO:0000313" key="7">
    <source>
        <dbReference type="Proteomes" id="UP000243217"/>
    </source>
</evidence>
<keyword evidence="2 3" id="KW-0472">Membrane</keyword>
<evidence type="ECO:0000256" key="4">
    <source>
        <dbReference type="SAM" id="SignalP"/>
    </source>
</evidence>
<dbReference type="EMBL" id="JNBS01000446">
    <property type="protein sequence ID" value="OQS05553.1"/>
    <property type="molecule type" value="Genomic_DNA"/>
</dbReference>
<dbReference type="PROSITE" id="PS51846">
    <property type="entry name" value="CNNM"/>
    <property type="match status" value="1"/>
</dbReference>
<evidence type="ECO:0000256" key="2">
    <source>
        <dbReference type="PROSITE-ProRule" id="PRU01193"/>
    </source>
</evidence>
<dbReference type="GO" id="GO:0016020">
    <property type="term" value="C:membrane"/>
    <property type="evidence" value="ECO:0007669"/>
    <property type="project" value="UniProtKB-UniRule"/>
</dbReference>
<dbReference type="OrthoDB" id="5353557at2759"/>
<feature type="domain" description="CNNM transmembrane" evidence="5">
    <location>
        <begin position="69"/>
        <end position="251"/>
    </location>
</feature>
<keyword evidence="1" id="KW-0677">Repeat</keyword>
<reference evidence="6 7" key="1">
    <citation type="journal article" date="2014" name="Genome Biol. Evol.">
        <title>The secreted proteins of Achlya hypogyna and Thraustotheca clavata identify the ancestral oomycete secretome and reveal gene acquisitions by horizontal gene transfer.</title>
        <authorList>
            <person name="Misner I."/>
            <person name="Blouin N."/>
            <person name="Leonard G."/>
            <person name="Richards T.A."/>
            <person name="Lane C.E."/>
        </authorList>
    </citation>
    <scope>NUCLEOTIDE SEQUENCE [LARGE SCALE GENOMIC DNA]</scope>
    <source>
        <strain evidence="6 7">ATCC 34112</strain>
    </source>
</reference>
<protein>
    <recommendedName>
        <fullName evidence="5">CNNM transmembrane domain-containing protein</fullName>
    </recommendedName>
</protein>
<dbReference type="AlphaFoldDB" id="A0A1W0A5J1"/>
<feature type="chain" id="PRO_5012415830" description="CNNM transmembrane domain-containing protein" evidence="4">
    <location>
        <begin position="22"/>
        <end position="944"/>
    </location>
</feature>
<keyword evidence="2 3" id="KW-0812">Transmembrane</keyword>
<comment type="caution">
    <text evidence="6">The sequence shown here is derived from an EMBL/GenBank/DDBJ whole genome shotgun (WGS) entry which is preliminary data.</text>
</comment>
<feature type="transmembrane region" description="Helical" evidence="3">
    <location>
        <begin position="158"/>
        <end position="180"/>
    </location>
</feature>
<name>A0A1W0A5J1_9STRA</name>
<feature type="transmembrane region" description="Helical" evidence="3">
    <location>
        <begin position="73"/>
        <end position="100"/>
    </location>
</feature>
<evidence type="ECO:0000313" key="6">
    <source>
        <dbReference type="EMBL" id="OQS05553.1"/>
    </source>
</evidence>
<sequence>MSRRWILLLVLSFQHTILLEAKHHAPYVNQVERLDDSRLFHRGSVYVKVTKENKVDECQDALYLVYGCNPSKYASSVLCVIALVIMAGAMSGLTVGVLSLNRLHLSVLKLEGEPKLKAAAIRLIPIIDQHRLLLVTLVLMNALANEALPIFLNTLINPIASIIFSVTFVVLFGEIVPTALCTGERQLIIGAACVPLLRGLMRLTYPIAYPIAVFLNHTVGDTASHMQYTRNELKALLSLQEDPESGLDKVDIALLHTILEIGKQDAESNMTRVNCISEVCSDICVPSLSSHLEIHDDTFPILVENDIYVYQSTIYFVDKIFNQVTQLQKCIRVPPTTPLTHLYYALQDQTTIALIVDSKENISGILTWQHIQQIIPIQNDLCSTLDAAEDTISCSSTESNTSPNESKSFFAKEKDHKYLRVCMIQDGDEDKIDAINLQTPVIIMVLLLDNARGCLMELHVERTTNASKLIVQEFMFNKELFVSTRSLESVLTSEEELLAAAFVDDELLGLHSLFLVLLLPSSMHFSLYRVQLNPFTIDKIDMIELKNWCGNRCYAQIIDGPRIILFSPNEYKLQLLQLNYEEMLDALPSDLSMEPTRTIPRYTLLHDQIVIHTVAKSGDLLWNTFTLPEPTGGKRIKRSPIQLTEAAFLLKSNNVTCVHVVDGGENVHSMERYYVGTNTPSLLEIRHGCVVASLQLPGAAIDIQRGLVDSNDGVLAVLCDDTQHTLCIVSVYDDKLTIVQGTSALIIMIYIQLEIAFVDRVLVGDLINSGRDQFLCFSDQTQENILGQWLLTDLSQIYTNSSKSKKVKKRKASKIHVILDKMMPPGRSDKLLAIERSMKVKATQAVAENNRIENFATEKCRLMEILYQSCLEQLQLPIYESKSIPVSPLETVIPSSVPQKSSLPVQIFHSLSPWEIHSFEPKFIYHQASATMLSFEVMIMHNAE</sequence>
<evidence type="ECO:0000259" key="5">
    <source>
        <dbReference type="PROSITE" id="PS51846"/>
    </source>
</evidence>
<dbReference type="InterPro" id="IPR002550">
    <property type="entry name" value="CNNM"/>
</dbReference>
<dbReference type="Pfam" id="PF01595">
    <property type="entry name" value="CNNM"/>
    <property type="match status" value="1"/>
</dbReference>
<keyword evidence="7" id="KW-1185">Reference proteome</keyword>
<accession>A0A1W0A5J1</accession>
<dbReference type="InterPro" id="IPR045095">
    <property type="entry name" value="ACDP"/>
</dbReference>
<dbReference type="Proteomes" id="UP000243217">
    <property type="component" value="Unassembled WGS sequence"/>
</dbReference>
<dbReference type="GO" id="GO:0030026">
    <property type="term" value="P:intracellular manganese ion homeostasis"/>
    <property type="evidence" value="ECO:0007669"/>
    <property type="project" value="TreeGrafter"/>
</dbReference>
<dbReference type="GO" id="GO:0010960">
    <property type="term" value="P:magnesium ion homeostasis"/>
    <property type="evidence" value="ECO:0007669"/>
    <property type="project" value="InterPro"/>
</dbReference>
<feature type="signal peptide" evidence="4">
    <location>
        <begin position="1"/>
        <end position="21"/>
    </location>
</feature>
<keyword evidence="2 3" id="KW-1133">Transmembrane helix</keyword>
<dbReference type="STRING" id="74557.A0A1W0A5J1"/>
<proteinExistence type="predicted"/>
<organism evidence="6 7">
    <name type="scientific">Thraustotheca clavata</name>
    <dbReference type="NCBI Taxonomy" id="74557"/>
    <lineage>
        <taxon>Eukaryota</taxon>
        <taxon>Sar</taxon>
        <taxon>Stramenopiles</taxon>
        <taxon>Oomycota</taxon>
        <taxon>Saprolegniomycetes</taxon>
        <taxon>Saprolegniales</taxon>
        <taxon>Achlyaceae</taxon>
        <taxon>Thraustotheca</taxon>
    </lineage>
</organism>
<dbReference type="PANTHER" id="PTHR12064">
    <property type="entry name" value="METAL TRANSPORTER CNNM"/>
    <property type="match status" value="1"/>
</dbReference>
<dbReference type="GO" id="GO:0005737">
    <property type="term" value="C:cytoplasm"/>
    <property type="evidence" value="ECO:0007669"/>
    <property type="project" value="TreeGrafter"/>
</dbReference>
<gene>
    <name evidence="6" type="ORF">THRCLA_02337</name>
</gene>
<feature type="transmembrane region" description="Helical" evidence="3">
    <location>
        <begin position="187"/>
        <end position="205"/>
    </location>
</feature>
<dbReference type="PANTHER" id="PTHR12064:SF97">
    <property type="entry name" value="METAL TRANSPORTER CNNM-5"/>
    <property type="match status" value="1"/>
</dbReference>
<evidence type="ECO:0000256" key="1">
    <source>
        <dbReference type="ARBA" id="ARBA00022737"/>
    </source>
</evidence>
<keyword evidence="4" id="KW-0732">Signal</keyword>
<evidence type="ECO:0000256" key="3">
    <source>
        <dbReference type="SAM" id="Phobius"/>
    </source>
</evidence>